<evidence type="ECO:0000256" key="12">
    <source>
        <dbReference type="RuleBase" id="RU003953"/>
    </source>
</evidence>
<dbReference type="SUPFAM" id="SSF81301">
    <property type="entry name" value="Nucleotidyltransferase"/>
    <property type="match status" value="1"/>
</dbReference>
<dbReference type="CDD" id="cd05398">
    <property type="entry name" value="NT_ClassII-CCAase"/>
    <property type="match status" value="1"/>
</dbReference>
<evidence type="ECO:0000313" key="15">
    <source>
        <dbReference type="Proteomes" id="UP001378960"/>
    </source>
</evidence>
<evidence type="ECO:0000256" key="9">
    <source>
        <dbReference type="ARBA" id="ARBA00077436"/>
    </source>
</evidence>
<protein>
    <recommendedName>
        <fullName evidence="7">CCA tRNA nucleotidyltransferase, mitochondrial</fullName>
        <ecNumber evidence="6">2.7.7.72</ecNumber>
    </recommendedName>
    <alternativeName>
        <fullName evidence="9">CCA-adding enzyme</fullName>
    </alternativeName>
    <alternativeName>
        <fullName evidence="8">tRNA CCA-pyrophosphorylase</fullName>
    </alternativeName>
    <alternativeName>
        <fullName evidence="10">tRNA adenylyltransferase</fullName>
    </alternativeName>
    <alternativeName>
        <fullName evidence="11">tRNA nucleotidyltransferase</fullName>
    </alternativeName>
</protein>
<feature type="domain" description="Poly A polymerase head" evidence="13">
    <location>
        <begin position="80"/>
        <end position="222"/>
    </location>
</feature>
<dbReference type="EC" id="2.7.7.72" evidence="6"/>
<evidence type="ECO:0000256" key="2">
    <source>
        <dbReference type="ARBA" id="ARBA00022679"/>
    </source>
</evidence>
<dbReference type="GO" id="GO:0001680">
    <property type="term" value="P:tRNA 3'-terminal CCA addition"/>
    <property type="evidence" value="ECO:0007669"/>
    <property type="project" value="UniProtKB-ARBA"/>
</dbReference>
<dbReference type="InterPro" id="IPR043519">
    <property type="entry name" value="NT_sf"/>
</dbReference>
<evidence type="ECO:0000313" key="14">
    <source>
        <dbReference type="EMBL" id="GMM47040.1"/>
    </source>
</evidence>
<keyword evidence="3 12" id="KW-0694">RNA-binding</keyword>
<reference evidence="14 15" key="1">
    <citation type="journal article" date="2023" name="Elife">
        <title>Identification of key yeast species and microbe-microbe interactions impacting larval growth of Drosophila in the wild.</title>
        <authorList>
            <person name="Mure A."/>
            <person name="Sugiura Y."/>
            <person name="Maeda R."/>
            <person name="Honda K."/>
            <person name="Sakurai N."/>
            <person name="Takahashi Y."/>
            <person name="Watada M."/>
            <person name="Katoh T."/>
            <person name="Gotoh A."/>
            <person name="Gotoh Y."/>
            <person name="Taniguchi I."/>
            <person name="Nakamura K."/>
            <person name="Hayashi T."/>
            <person name="Katayama T."/>
            <person name="Uemura T."/>
            <person name="Hattori Y."/>
        </authorList>
    </citation>
    <scope>NUCLEOTIDE SEQUENCE [LARGE SCALE GENOMIC DNA]</scope>
    <source>
        <strain evidence="14 15">PK-24</strain>
    </source>
</reference>
<comment type="caution">
    <text evidence="14">The sequence shown here is derived from an EMBL/GenBank/DDBJ whole genome shotgun (WGS) entry which is preliminary data.</text>
</comment>
<dbReference type="Gene3D" id="1.10.246.80">
    <property type="match status" value="1"/>
</dbReference>
<gene>
    <name evidence="14" type="ORF">DAPK24_036150</name>
</gene>
<keyword evidence="15" id="KW-1185">Reference proteome</keyword>
<evidence type="ECO:0000256" key="7">
    <source>
        <dbReference type="ARBA" id="ARBA00072969"/>
    </source>
</evidence>
<dbReference type="Gene3D" id="1.10.3090.10">
    <property type="entry name" value="cca-adding enzyme, domain 2"/>
    <property type="match status" value="1"/>
</dbReference>
<organism evidence="14 15">
    <name type="scientific">Pichia kluyveri</name>
    <name type="common">Yeast</name>
    <dbReference type="NCBI Taxonomy" id="36015"/>
    <lineage>
        <taxon>Eukaryota</taxon>
        <taxon>Fungi</taxon>
        <taxon>Dikarya</taxon>
        <taxon>Ascomycota</taxon>
        <taxon>Saccharomycotina</taxon>
        <taxon>Pichiomycetes</taxon>
        <taxon>Pichiales</taxon>
        <taxon>Pichiaceae</taxon>
        <taxon>Pichia</taxon>
    </lineage>
</organism>
<evidence type="ECO:0000256" key="3">
    <source>
        <dbReference type="ARBA" id="ARBA00022884"/>
    </source>
</evidence>
<keyword evidence="2 12" id="KW-0808">Transferase</keyword>
<dbReference type="Pfam" id="PF01743">
    <property type="entry name" value="PolyA_pol"/>
    <property type="match status" value="1"/>
</dbReference>
<keyword evidence="14" id="KW-0548">Nucleotidyltransferase</keyword>
<dbReference type="Proteomes" id="UP001378960">
    <property type="component" value="Unassembled WGS sequence"/>
</dbReference>
<dbReference type="PANTHER" id="PTHR13734">
    <property type="entry name" value="TRNA-NUCLEOTIDYLTRANSFERASE"/>
    <property type="match status" value="1"/>
</dbReference>
<dbReference type="AlphaFoldDB" id="A0AAV5R6W7"/>
<dbReference type="FunFam" id="3.30.460.10:FF:000019">
    <property type="entry name" value="tRNA nucleotidyltransferase cca2"/>
    <property type="match status" value="1"/>
</dbReference>
<sequence>MNIHRIFNHRKFCLSTFRNISIFKTQSYKKMENSFTKRYIPGVIPEIELTPTESQIINVLNNYTTAYNSTLESEQSPITLRITGGWVRDKLLGLPSHDIDIGIDNCSGESFVMGLKEWLEEEKKGTDETINKIHKIKKNPDKSKHLETCTTKLFGLDIDFVNLRSESYTDNSRIPTISTGTPYEDSHRRDATLNALFFNLSTKKIEDLTNKGLEDLANGVLRTPLDPMKTFLDDPLRCLRLIRFASNYGFAIDQLAIEAMKQSEIKVALETKISRERIGVEVKKMIINKRGIIGVNDSIELLKEVGFSCVFDVGDSKVGDEWIKENDKLLNEDIMKNFDNINKYLIPIVESKIINFKGFLNEECDENDRVLFYSCLILNTWRDKMIKIGKKDFYVSYLCELNGIKMPAKISENVSNIVKNIENVRNDIKNVSNFKRSEIALKFILPFNDKWGYNLIINCCLEIFENEGSEMISIIEKYKDVFNIIYELKLENSYNESILLNGKELMKIINRKPGPWLKPLNDKLFLWQLDNPGKNKEDMIEYLICMDKNI</sequence>
<comment type="function">
    <text evidence="5">Nucleotidyltransferase that catalyzes the addition and repair of the essential 3'-terminal CCA sequence in tRNAs, which is necessary for the attachment of amino acids to the 3' terminus of tRNA molecules, using CTP and ATP as substrates. tRNA 3'-terminal CCA addition is required both for tRNA processing and repair. Also involved in tRNA surveillance by mediating tandem CCA addition to generate a CCACCA at the 3' terminus of unstable tRNAs. While stable tRNAs receive only 3'-terminal CCA, unstable tRNAs are marked with CCACCA and rapidly degraded. The structural flexibility of RNA controls the choice between CCA versus CCACCA addition: following the first CCA addition cycle, nucleotide-binding to the active site triggers a clockwise screw motion, producing torque on the RNA. This ejects stable RNAs, whereas unstable RNAs are refolded while bound to the enzyme and subjected to a second CCA catalytic cycle.</text>
</comment>
<evidence type="ECO:0000256" key="1">
    <source>
        <dbReference type="ARBA" id="ARBA00007265"/>
    </source>
</evidence>
<dbReference type="SUPFAM" id="SSF81891">
    <property type="entry name" value="Poly A polymerase C-terminal region-like"/>
    <property type="match status" value="1"/>
</dbReference>
<evidence type="ECO:0000259" key="13">
    <source>
        <dbReference type="Pfam" id="PF01743"/>
    </source>
</evidence>
<evidence type="ECO:0000256" key="11">
    <source>
        <dbReference type="ARBA" id="ARBA00082324"/>
    </source>
</evidence>
<comment type="catalytic activity">
    <reaction evidence="4">
        <text>a tRNA precursor + 2 CTP + ATP = a tRNA with a 3' CCA end + 3 diphosphate</text>
        <dbReference type="Rhea" id="RHEA:14433"/>
        <dbReference type="Rhea" id="RHEA-COMP:10465"/>
        <dbReference type="Rhea" id="RHEA-COMP:10468"/>
        <dbReference type="ChEBI" id="CHEBI:30616"/>
        <dbReference type="ChEBI" id="CHEBI:33019"/>
        <dbReference type="ChEBI" id="CHEBI:37563"/>
        <dbReference type="ChEBI" id="CHEBI:74896"/>
        <dbReference type="ChEBI" id="CHEBI:83071"/>
        <dbReference type="EC" id="2.7.7.72"/>
    </reaction>
</comment>
<evidence type="ECO:0000256" key="6">
    <source>
        <dbReference type="ARBA" id="ARBA00066885"/>
    </source>
</evidence>
<accession>A0AAV5R6W7</accession>
<dbReference type="GO" id="GO:0004810">
    <property type="term" value="F:CCA tRNA nucleotidyltransferase activity"/>
    <property type="evidence" value="ECO:0007669"/>
    <property type="project" value="UniProtKB-EC"/>
</dbReference>
<dbReference type="GO" id="GO:0052927">
    <property type="term" value="F:CC tRNA cytidylyltransferase activity"/>
    <property type="evidence" value="ECO:0007669"/>
    <property type="project" value="TreeGrafter"/>
</dbReference>
<evidence type="ECO:0000256" key="10">
    <source>
        <dbReference type="ARBA" id="ARBA00080500"/>
    </source>
</evidence>
<dbReference type="Gene3D" id="3.30.460.10">
    <property type="entry name" value="Beta Polymerase, domain 2"/>
    <property type="match status" value="1"/>
</dbReference>
<dbReference type="InterPro" id="IPR002646">
    <property type="entry name" value="PolA_pol_head_dom"/>
</dbReference>
<evidence type="ECO:0000256" key="5">
    <source>
        <dbReference type="ARBA" id="ARBA00056517"/>
    </source>
</evidence>
<dbReference type="EMBL" id="BTGB01000005">
    <property type="protein sequence ID" value="GMM47040.1"/>
    <property type="molecule type" value="Genomic_DNA"/>
</dbReference>
<dbReference type="GO" id="GO:0003723">
    <property type="term" value="F:RNA binding"/>
    <property type="evidence" value="ECO:0007669"/>
    <property type="project" value="UniProtKB-KW"/>
</dbReference>
<comment type="similarity">
    <text evidence="1 12">Belongs to the tRNA nucleotidyltransferase/poly(A) polymerase family.</text>
</comment>
<proteinExistence type="inferred from homology"/>
<dbReference type="GO" id="GO:0005739">
    <property type="term" value="C:mitochondrion"/>
    <property type="evidence" value="ECO:0007669"/>
    <property type="project" value="UniProtKB-ARBA"/>
</dbReference>
<evidence type="ECO:0000256" key="4">
    <source>
        <dbReference type="ARBA" id="ARBA00050431"/>
    </source>
</evidence>
<dbReference type="GO" id="GO:0052929">
    <property type="term" value="F:ATP:3'-cytidine-cytidine-tRNA adenylyltransferase activity"/>
    <property type="evidence" value="ECO:0007669"/>
    <property type="project" value="TreeGrafter"/>
</dbReference>
<dbReference type="PANTHER" id="PTHR13734:SF5">
    <property type="entry name" value="CCA TRNA NUCLEOTIDYLTRANSFERASE, MITOCHONDRIAL"/>
    <property type="match status" value="1"/>
</dbReference>
<name>A0AAV5R6W7_PICKL</name>
<evidence type="ECO:0000256" key="8">
    <source>
        <dbReference type="ARBA" id="ARBA00076038"/>
    </source>
</evidence>